<proteinExistence type="predicted"/>
<evidence type="ECO:0000313" key="2">
    <source>
        <dbReference type="EMBL" id="KAG6373730.1"/>
    </source>
</evidence>
<dbReference type="EMBL" id="JAGFBS010000020">
    <property type="protein sequence ID" value="KAG6373730.1"/>
    <property type="molecule type" value="Genomic_DNA"/>
</dbReference>
<gene>
    <name evidence="2" type="ORF">JVT61DRAFT_5870</name>
</gene>
<protein>
    <recommendedName>
        <fullName evidence="4">BED-type domain-containing protein</fullName>
    </recommendedName>
</protein>
<name>A0A8I3A8Q4_9AGAM</name>
<evidence type="ECO:0000313" key="3">
    <source>
        <dbReference type="Proteomes" id="UP000683000"/>
    </source>
</evidence>
<accession>A0A8I3A8Q4</accession>
<dbReference type="Proteomes" id="UP000683000">
    <property type="component" value="Unassembled WGS sequence"/>
</dbReference>
<dbReference type="AlphaFoldDB" id="A0A8I3A8Q4"/>
<comment type="caution">
    <text evidence="2">The sequence shown here is derived from an EMBL/GenBank/DDBJ whole genome shotgun (WGS) entry which is preliminary data.</text>
</comment>
<organism evidence="2 3">
    <name type="scientific">Boletus reticuloceps</name>
    <dbReference type="NCBI Taxonomy" id="495285"/>
    <lineage>
        <taxon>Eukaryota</taxon>
        <taxon>Fungi</taxon>
        <taxon>Dikarya</taxon>
        <taxon>Basidiomycota</taxon>
        <taxon>Agaricomycotina</taxon>
        <taxon>Agaricomycetes</taxon>
        <taxon>Agaricomycetidae</taxon>
        <taxon>Boletales</taxon>
        <taxon>Boletineae</taxon>
        <taxon>Boletaceae</taxon>
        <taxon>Boletoideae</taxon>
        <taxon>Boletus</taxon>
    </lineage>
</organism>
<evidence type="ECO:0008006" key="4">
    <source>
        <dbReference type="Google" id="ProtNLM"/>
    </source>
</evidence>
<feature type="compositionally biased region" description="Polar residues" evidence="1">
    <location>
        <begin position="37"/>
        <end position="46"/>
    </location>
</feature>
<sequence>MVADIISLSSDKDDEALEDPSRLSRLTKGSKRACTNPAASQQSNQSRCCAVPLSAIPQDEAGPDGVLKDFNILDISEAPAQEIRTRDVNEFFAPIYTSENDKKFRNCKKCSQGSHVVPLVAEMSTLRRHLERHHRAEYLQWAEANGFPSMLPKDCKE</sequence>
<evidence type="ECO:0000256" key="1">
    <source>
        <dbReference type="SAM" id="MobiDB-lite"/>
    </source>
</evidence>
<feature type="region of interest" description="Disordered" evidence="1">
    <location>
        <begin position="1"/>
        <end position="46"/>
    </location>
</feature>
<dbReference type="OrthoDB" id="2687848at2759"/>
<reference evidence="2" key="1">
    <citation type="submission" date="2021-03" db="EMBL/GenBank/DDBJ databases">
        <title>Evolutionary innovations through gain and loss of genes in the ectomycorrhizal Boletales.</title>
        <authorList>
            <person name="Wu G."/>
            <person name="Miyauchi S."/>
            <person name="Morin E."/>
            <person name="Yang Z.-L."/>
            <person name="Xu J."/>
            <person name="Martin F.M."/>
        </authorList>
    </citation>
    <scope>NUCLEOTIDE SEQUENCE</scope>
    <source>
        <strain evidence="2">BR01</strain>
    </source>
</reference>
<keyword evidence="3" id="KW-1185">Reference proteome</keyword>